<name>A0A5K1JXP1_9APHY</name>
<evidence type="ECO:0000313" key="3">
    <source>
        <dbReference type="EMBL" id="VWO97054.1"/>
    </source>
</evidence>
<dbReference type="PANTHER" id="PTHR38248">
    <property type="entry name" value="FUNK1 6"/>
    <property type="match status" value="1"/>
</dbReference>
<feature type="compositionally biased region" description="Polar residues" evidence="1">
    <location>
        <begin position="158"/>
        <end position="167"/>
    </location>
</feature>
<reference evidence="3" key="1">
    <citation type="submission" date="2019-10" db="EMBL/GenBank/DDBJ databases">
        <authorList>
            <person name="Nor Muhammad N."/>
        </authorList>
    </citation>
    <scope>NUCLEOTIDE SEQUENCE</scope>
</reference>
<keyword evidence="3" id="KW-0560">Oxidoreductase</keyword>
<evidence type="ECO:0000256" key="1">
    <source>
        <dbReference type="SAM" id="MobiDB-lite"/>
    </source>
</evidence>
<dbReference type="Gene3D" id="1.10.510.10">
    <property type="entry name" value="Transferase(Phosphotransferase) domain 1"/>
    <property type="match status" value="1"/>
</dbReference>
<dbReference type="PANTHER" id="PTHR38248:SF2">
    <property type="entry name" value="FUNK1 11"/>
    <property type="match status" value="1"/>
</dbReference>
<feature type="compositionally biased region" description="Basic and acidic residues" evidence="1">
    <location>
        <begin position="518"/>
        <end position="530"/>
    </location>
</feature>
<accession>A0A5K1JXP1</accession>
<gene>
    <name evidence="3" type="primary">P25535</name>
</gene>
<dbReference type="EC" id="1.14.13.240" evidence="3"/>
<protein>
    <submittedName>
        <fullName evidence="3">2-octaprenylphenol hydroxylase )</fullName>
        <ecNumber evidence="3">1.14.13.240</ecNumber>
    </submittedName>
</protein>
<proteinExistence type="predicted"/>
<feature type="compositionally biased region" description="Polar residues" evidence="1">
    <location>
        <begin position="140"/>
        <end position="149"/>
    </location>
</feature>
<dbReference type="InterPro" id="IPR040976">
    <property type="entry name" value="Pkinase_fungal"/>
</dbReference>
<feature type="domain" description="Fungal-type protein kinase" evidence="2">
    <location>
        <begin position="2"/>
        <end position="82"/>
    </location>
</feature>
<feature type="region of interest" description="Disordered" evidence="1">
    <location>
        <begin position="627"/>
        <end position="649"/>
    </location>
</feature>
<dbReference type="InterPro" id="IPR011009">
    <property type="entry name" value="Kinase-like_dom_sf"/>
</dbReference>
<dbReference type="AlphaFoldDB" id="A0A5K1JXP1"/>
<feature type="compositionally biased region" description="Polar residues" evidence="1">
    <location>
        <begin position="500"/>
        <end position="511"/>
    </location>
</feature>
<dbReference type="Pfam" id="PF17667">
    <property type="entry name" value="Pkinase_fungal"/>
    <property type="match status" value="2"/>
</dbReference>
<feature type="region of interest" description="Disordered" evidence="1">
    <location>
        <begin position="491"/>
        <end position="536"/>
    </location>
</feature>
<feature type="domain" description="Fungal-type protein kinase" evidence="2">
    <location>
        <begin position="275"/>
        <end position="401"/>
    </location>
</feature>
<dbReference type="EMBL" id="LR726098">
    <property type="protein sequence ID" value="VWO97054.1"/>
    <property type="molecule type" value="Genomic_DNA"/>
</dbReference>
<dbReference type="SUPFAM" id="SSF56112">
    <property type="entry name" value="Protein kinase-like (PK-like)"/>
    <property type="match status" value="1"/>
</dbReference>
<organism evidence="3">
    <name type="scientific">Ganoderma boninense</name>
    <dbReference type="NCBI Taxonomy" id="34458"/>
    <lineage>
        <taxon>Eukaryota</taxon>
        <taxon>Fungi</taxon>
        <taxon>Dikarya</taxon>
        <taxon>Basidiomycota</taxon>
        <taxon>Agaricomycotina</taxon>
        <taxon>Agaricomycetes</taxon>
        <taxon>Polyporales</taxon>
        <taxon>Polyporaceae</taxon>
        <taxon>Ganoderma</taxon>
    </lineage>
</organism>
<sequence length="649" mass="73477">MRHVYKYQHRTFSYAVCVCYDMVRLLYFDRSGILVTEPFRWDQRDSLLHRFIWKIAKLANAGRFEDLGHDPTTMLVSGDARDMFLGLKDDESLPQHVREGFKKATADDYPVYKLEVVSDQPSSDEWFEDMPFPPPKWQFGSPSTGQPQSIPLRELSPRSCQDPQLQPLQPGARSFLVGRPHFAAGELVGRCTRGYFAYDVTDADRTKWRVCFLKDSWRPVVPGRTRPEHLVYQRLRFFGADKGVGTLVCGGDVGGHWDQRTRLLEDCLPQESRPVLRVHYRLVIEEIGIPLEEFDSFPELSAIFVDVIQAHYRAWTLARVLHADISVSNIMIAPPTGDPSPGRRRGMLIDWDLSRLECELDRCRTSKPDRLGTWQFRSALSLLYPWKPYARSDDVESFVHAYLFLVCRFHPTDAAAPLSDLVRALFHTRALVADGVAVGGSAKRALFTAGRSTIRVLRNPALQELLDEIVFQCAESYGGIDFDEMRRRYGFPPKLPPSPKSRQGSSESGVSQARRRAVVFDRDDMPRTRSDGSSARARYLKRKADLDLKAARVANSNTGGSEDSDPCVVQGFLSEGGDLVDLFMKHAVTAVQLVCSDKAADQLVARRHEDVYRPGWNDDRDRDRVVIDSETDPDSSHSILCDASIRSSS</sequence>
<feature type="region of interest" description="Disordered" evidence="1">
    <location>
        <begin position="135"/>
        <end position="167"/>
    </location>
</feature>
<evidence type="ECO:0000259" key="2">
    <source>
        <dbReference type="Pfam" id="PF17667"/>
    </source>
</evidence>
<dbReference type="GO" id="GO:0019168">
    <property type="term" value="F:2-polyprenylphenol 6-hydroxylase activity"/>
    <property type="evidence" value="ECO:0007669"/>
    <property type="project" value="UniProtKB-EC"/>
</dbReference>